<feature type="region of interest" description="Disordered" evidence="1">
    <location>
        <begin position="148"/>
        <end position="191"/>
    </location>
</feature>
<feature type="region of interest" description="Disordered" evidence="1">
    <location>
        <begin position="255"/>
        <end position="274"/>
    </location>
</feature>
<dbReference type="Proteomes" id="UP001218188">
    <property type="component" value="Unassembled WGS sequence"/>
</dbReference>
<feature type="compositionally biased region" description="Basic and acidic residues" evidence="1">
    <location>
        <begin position="168"/>
        <end position="184"/>
    </location>
</feature>
<proteinExistence type="predicted"/>
<evidence type="ECO:0000313" key="3">
    <source>
        <dbReference type="Proteomes" id="UP001218188"/>
    </source>
</evidence>
<keyword evidence="3" id="KW-1185">Reference proteome</keyword>
<dbReference type="EMBL" id="JARJCM010000248">
    <property type="protein sequence ID" value="KAJ7020873.1"/>
    <property type="molecule type" value="Genomic_DNA"/>
</dbReference>
<feature type="region of interest" description="Disordered" evidence="1">
    <location>
        <begin position="91"/>
        <end position="125"/>
    </location>
</feature>
<dbReference type="AlphaFoldDB" id="A0AAD6WNC2"/>
<name>A0AAD6WNC2_9AGAR</name>
<accession>A0AAD6WNC2</accession>
<organism evidence="2 3">
    <name type="scientific">Mycena alexandri</name>
    <dbReference type="NCBI Taxonomy" id="1745969"/>
    <lineage>
        <taxon>Eukaryota</taxon>
        <taxon>Fungi</taxon>
        <taxon>Dikarya</taxon>
        <taxon>Basidiomycota</taxon>
        <taxon>Agaricomycotina</taxon>
        <taxon>Agaricomycetes</taxon>
        <taxon>Agaricomycetidae</taxon>
        <taxon>Agaricales</taxon>
        <taxon>Marasmiineae</taxon>
        <taxon>Mycenaceae</taxon>
        <taxon>Mycena</taxon>
    </lineage>
</organism>
<feature type="compositionally biased region" description="Basic residues" evidence="1">
    <location>
        <begin position="99"/>
        <end position="119"/>
    </location>
</feature>
<evidence type="ECO:0000313" key="2">
    <source>
        <dbReference type="EMBL" id="KAJ7020873.1"/>
    </source>
</evidence>
<evidence type="ECO:0000256" key="1">
    <source>
        <dbReference type="SAM" id="MobiDB-lite"/>
    </source>
</evidence>
<sequence length="274" mass="29595">MARWTKGRNEYENRRLRTGQQRARECCDRRIQGTRVRAQHAVHTRVPLVCTAHIRVCDDGVYLHARAGAGLALVGTVLVSVEPMRMGRHGFPNASGSGHGRRRTRHHGGAAARSHHACGRSRAVSASTAPPYAYTPARCMHGAEEPRGITLRHSGTGSLSLAHSAHARPNEGRHLHPDRDDQDGSRVMPIGPQMKQTSCLGGRGPAFRPSSPVCGSVFRHSLATLRGDILHFISTLSIECPGVYNWLESKEAAGGLIPNGKQEGESKSGALKAV</sequence>
<comment type="caution">
    <text evidence="2">The sequence shown here is derived from an EMBL/GenBank/DDBJ whole genome shotgun (WGS) entry which is preliminary data.</text>
</comment>
<protein>
    <submittedName>
        <fullName evidence="2">Uncharacterized protein</fullName>
    </submittedName>
</protein>
<gene>
    <name evidence="2" type="ORF">C8F04DRAFT_1315725</name>
</gene>
<reference evidence="2" key="1">
    <citation type="submission" date="2023-03" db="EMBL/GenBank/DDBJ databases">
        <title>Massive genome expansion in bonnet fungi (Mycena s.s.) driven by repeated elements and novel gene families across ecological guilds.</title>
        <authorList>
            <consortium name="Lawrence Berkeley National Laboratory"/>
            <person name="Harder C.B."/>
            <person name="Miyauchi S."/>
            <person name="Viragh M."/>
            <person name="Kuo A."/>
            <person name="Thoen E."/>
            <person name="Andreopoulos B."/>
            <person name="Lu D."/>
            <person name="Skrede I."/>
            <person name="Drula E."/>
            <person name="Henrissat B."/>
            <person name="Morin E."/>
            <person name="Kohler A."/>
            <person name="Barry K."/>
            <person name="LaButti K."/>
            <person name="Morin E."/>
            <person name="Salamov A."/>
            <person name="Lipzen A."/>
            <person name="Mereny Z."/>
            <person name="Hegedus B."/>
            <person name="Baldrian P."/>
            <person name="Stursova M."/>
            <person name="Weitz H."/>
            <person name="Taylor A."/>
            <person name="Grigoriev I.V."/>
            <person name="Nagy L.G."/>
            <person name="Martin F."/>
            <person name="Kauserud H."/>
        </authorList>
    </citation>
    <scope>NUCLEOTIDE SEQUENCE</scope>
    <source>
        <strain evidence="2">CBHHK200</strain>
    </source>
</reference>